<dbReference type="AlphaFoldDB" id="A0A8J4SKG6"/>
<feature type="domain" description="Saposin B-type" evidence="2">
    <location>
        <begin position="135"/>
        <end position="221"/>
    </location>
</feature>
<evidence type="ECO:0000313" key="4">
    <source>
        <dbReference type="Proteomes" id="UP000748531"/>
    </source>
</evidence>
<dbReference type="InterPro" id="IPR051428">
    <property type="entry name" value="Sphingo_Act-Surfact_Prot"/>
</dbReference>
<dbReference type="PANTHER" id="PTHR11480">
    <property type="entry name" value="SAPOSIN-RELATED"/>
    <property type="match status" value="1"/>
</dbReference>
<proteinExistence type="predicted"/>
<dbReference type="EMBL" id="LUCH01006650">
    <property type="protein sequence ID" value="KAF5397185.1"/>
    <property type="molecule type" value="Genomic_DNA"/>
</dbReference>
<evidence type="ECO:0000313" key="3">
    <source>
        <dbReference type="EMBL" id="KAF5397185.1"/>
    </source>
</evidence>
<gene>
    <name evidence="3" type="ORF">PHET_09997</name>
</gene>
<dbReference type="PROSITE" id="PS50015">
    <property type="entry name" value="SAP_B"/>
    <property type="match status" value="2"/>
</dbReference>
<organism evidence="3 4">
    <name type="scientific">Paragonimus heterotremus</name>
    <dbReference type="NCBI Taxonomy" id="100268"/>
    <lineage>
        <taxon>Eukaryota</taxon>
        <taxon>Metazoa</taxon>
        <taxon>Spiralia</taxon>
        <taxon>Lophotrochozoa</taxon>
        <taxon>Platyhelminthes</taxon>
        <taxon>Trematoda</taxon>
        <taxon>Digenea</taxon>
        <taxon>Plagiorchiida</taxon>
        <taxon>Troglotremata</taxon>
        <taxon>Troglotrematidae</taxon>
        <taxon>Paragonimus</taxon>
    </lineage>
</organism>
<dbReference type="OrthoDB" id="69496at2759"/>
<evidence type="ECO:0000259" key="2">
    <source>
        <dbReference type="PROSITE" id="PS50015"/>
    </source>
</evidence>
<dbReference type="Proteomes" id="UP000748531">
    <property type="component" value="Unassembled WGS sequence"/>
</dbReference>
<dbReference type="InterPro" id="IPR011001">
    <property type="entry name" value="Saposin-like"/>
</dbReference>
<feature type="domain" description="Saposin B-type" evidence="2">
    <location>
        <begin position="45"/>
        <end position="127"/>
    </location>
</feature>
<sequence>MDECRNTLHELLNSVIKVAEKIDPPAVCRSLKICSQQSHCMAADSQPTCEICQIVVQELAKLLKDRRVGKVVNSVLKEICPSLLGSQAQEQCTEFFNGTFEKWLFILASKIDSVGTCQFLELCEAKVAKQAFGFDINACDTCMEVVKKAKRVAESTKFVNDLRTLIDKVCKITLVYEQKCRDVLNHKLDVILKKLKETEPRTLCKGSMMLGKYELVCAFLTSSVNQSSVKMAAGVRPLECFEFHSTFCPIRSPSDGHPRSNPDL</sequence>
<dbReference type="InterPro" id="IPR008139">
    <property type="entry name" value="SaposinB_dom"/>
</dbReference>
<keyword evidence="1" id="KW-1015">Disulfide bond</keyword>
<evidence type="ECO:0000256" key="1">
    <source>
        <dbReference type="ARBA" id="ARBA00023157"/>
    </source>
</evidence>
<dbReference type="Gene3D" id="1.10.225.10">
    <property type="entry name" value="Saposin-like"/>
    <property type="match status" value="2"/>
</dbReference>
<accession>A0A8J4SKG6</accession>
<keyword evidence="4" id="KW-1185">Reference proteome</keyword>
<reference evidence="3" key="1">
    <citation type="submission" date="2019-05" db="EMBL/GenBank/DDBJ databases">
        <title>Annotation for the trematode Paragonimus heterotremus.</title>
        <authorList>
            <person name="Choi Y.-J."/>
        </authorList>
    </citation>
    <scope>NUCLEOTIDE SEQUENCE</scope>
    <source>
        <strain evidence="3">LC</strain>
    </source>
</reference>
<dbReference type="SMART" id="SM00741">
    <property type="entry name" value="SapB"/>
    <property type="match status" value="2"/>
</dbReference>
<comment type="caution">
    <text evidence="3">The sequence shown here is derived from an EMBL/GenBank/DDBJ whole genome shotgun (WGS) entry which is preliminary data.</text>
</comment>
<dbReference type="SUPFAM" id="SSF47862">
    <property type="entry name" value="Saposin"/>
    <property type="match status" value="2"/>
</dbReference>
<name>A0A8J4SKG6_9TREM</name>
<protein>
    <recommendedName>
        <fullName evidence="2">Saposin B-type domain-containing protein</fullName>
    </recommendedName>
</protein>